<dbReference type="EMBL" id="JAFGIX010000020">
    <property type="protein sequence ID" value="MBN1572360.1"/>
    <property type="molecule type" value="Genomic_DNA"/>
</dbReference>
<organism evidence="6 7">
    <name type="scientific">Candidatus Zymogenus saltonus</name>
    <dbReference type="NCBI Taxonomy" id="2844893"/>
    <lineage>
        <taxon>Bacteria</taxon>
        <taxon>Deltaproteobacteria</taxon>
        <taxon>Candidatus Zymogenia</taxon>
        <taxon>Candidatus Zymogeniales</taxon>
        <taxon>Candidatus Zymogenaceae</taxon>
        <taxon>Candidatus Zymogenus</taxon>
    </lineage>
</organism>
<sequence>MANIDKRVKVSLVRCDDYGSGEVYKKVGQAVDLLGGIGRFVSKGERVIVKPNMLSARPPKKAVQTHPAVVEAVVKLVMDAGGVPMIGDSPAIGSLASCLSKGEFIPVIKKYNVTVLKFDEPVTLSNPSGMFKSFQVAREITEADKIINVPKLKTHGQMVMTMAVKNLFGAVVGARKTQWHLKVGNHPEKFARMLLDLHYLINPTLSIMDAITAMEGNGPGSGDPVDLGLIFAGVDASAVDAVAAKVVGLDPSLLYTLAVAKREGMGVAELSDVEVVGERVEDVSVDGFRFPPTGPILGGVPSVITRIARRTLTPRPVVDHEACIVCGQCANICSAKAITESETKINIDYNKCIRCFCCQEICPEGAIQIRTGFFPSLRKS</sequence>
<dbReference type="AlphaFoldDB" id="A0A9D8PNV9"/>
<name>A0A9D8PNV9_9DELT</name>
<comment type="caution">
    <text evidence="6">The sequence shown here is derived from an EMBL/GenBank/DDBJ whole genome shotgun (WGS) entry which is preliminary data.</text>
</comment>
<reference evidence="6" key="2">
    <citation type="submission" date="2021-01" db="EMBL/GenBank/DDBJ databases">
        <authorList>
            <person name="Hahn C.R."/>
            <person name="Youssef N.H."/>
            <person name="Elshahed M."/>
        </authorList>
    </citation>
    <scope>NUCLEOTIDE SEQUENCE</scope>
    <source>
        <strain evidence="6">Zod_Metabat.24</strain>
    </source>
</reference>
<evidence type="ECO:0000256" key="2">
    <source>
        <dbReference type="ARBA" id="ARBA00022723"/>
    </source>
</evidence>
<evidence type="ECO:0000256" key="3">
    <source>
        <dbReference type="ARBA" id="ARBA00023004"/>
    </source>
</evidence>
<evidence type="ECO:0000313" key="6">
    <source>
        <dbReference type="EMBL" id="MBN1572360.1"/>
    </source>
</evidence>
<dbReference type="PANTHER" id="PTHR24960">
    <property type="entry name" value="PHOTOSYSTEM I IRON-SULFUR CENTER-RELATED"/>
    <property type="match status" value="1"/>
</dbReference>
<keyword evidence="3" id="KW-0408">Iron</keyword>
<dbReference type="GO" id="GO:0051539">
    <property type="term" value="F:4 iron, 4 sulfur cluster binding"/>
    <property type="evidence" value="ECO:0007669"/>
    <property type="project" value="UniProtKB-KW"/>
</dbReference>
<dbReference type="PANTHER" id="PTHR24960:SF76">
    <property type="entry name" value="4FE-4S FERREDOXIN-TYPE DOMAIN-CONTAINING PROTEIN"/>
    <property type="match status" value="1"/>
</dbReference>
<evidence type="ECO:0000259" key="5">
    <source>
        <dbReference type="PROSITE" id="PS51379"/>
    </source>
</evidence>
<dbReference type="Proteomes" id="UP000809273">
    <property type="component" value="Unassembled WGS sequence"/>
</dbReference>
<evidence type="ECO:0000313" key="7">
    <source>
        <dbReference type="Proteomes" id="UP000809273"/>
    </source>
</evidence>
<feature type="domain" description="4Fe-4S ferredoxin-type" evidence="5">
    <location>
        <begin position="343"/>
        <end position="372"/>
    </location>
</feature>
<dbReference type="InterPro" id="IPR017900">
    <property type="entry name" value="4Fe4S_Fe_S_CS"/>
</dbReference>
<dbReference type="InterPro" id="IPR007160">
    <property type="entry name" value="DUF362"/>
</dbReference>
<dbReference type="PROSITE" id="PS51379">
    <property type="entry name" value="4FE4S_FER_2"/>
    <property type="match status" value="2"/>
</dbReference>
<evidence type="ECO:0000256" key="4">
    <source>
        <dbReference type="ARBA" id="ARBA00023014"/>
    </source>
</evidence>
<dbReference type="Pfam" id="PF13237">
    <property type="entry name" value="Fer4_10"/>
    <property type="match status" value="1"/>
</dbReference>
<protein>
    <submittedName>
        <fullName evidence="6">DUF362 domain-containing protein</fullName>
    </submittedName>
</protein>
<gene>
    <name evidence="6" type="ORF">JW984_04095</name>
</gene>
<evidence type="ECO:0000256" key="1">
    <source>
        <dbReference type="ARBA" id="ARBA00022485"/>
    </source>
</evidence>
<dbReference type="Pfam" id="PF04015">
    <property type="entry name" value="DUF362"/>
    <property type="match status" value="1"/>
</dbReference>
<keyword evidence="2" id="KW-0479">Metal-binding</keyword>
<dbReference type="Gene3D" id="3.30.70.20">
    <property type="match status" value="1"/>
</dbReference>
<feature type="domain" description="4Fe-4S ferredoxin-type" evidence="5">
    <location>
        <begin position="314"/>
        <end position="342"/>
    </location>
</feature>
<accession>A0A9D8PNV9</accession>
<proteinExistence type="predicted"/>
<dbReference type="PROSITE" id="PS00198">
    <property type="entry name" value="4FE4S_FER_1"/>
    <property type="match status" value="1"/>
</dbReference>
<dbReference type="GO" id="GO:0046872">
    <property type="term" value="F:metal ion binding"/>
    <property type="evidence" value="ECO:0007669"/>
    <property type="project" value="UniProtKB-KW"/>
</dbReference>
<dbReference type="InterPro" id="IPR017896">
    <property type="entry name" value="4Fe4S_Fe-S-bd"/>
</dbReference>
<dbReference type="SUPFAM" id="SSF54862">
    <property type="entry name" value="4Fe-4S ferredoxins"/>
    <property type="match status" value="1"/>
</dbReference>
<keyword evidence="4" id="KW-0411">Iron-sulfur</keyword>
<keyword evidence="1" id="KW-0004">4Fe-4S</keyword>
<reference evidence="6" key="1">
    <citation type="journal article" date="2021" name="Environ. Microbiol.">
        <title>Genomic characterization of three novel Desulfobacterota classes expand the metabolic and phylogenetic diversity of the phylum.</title>
        <authorList>
            <person name="Murphy C.L."/>
            <person name="Biggerstaff J."/>
            <person name="Eichhorn A."/>
            <person name="Ewing E."/>
            <person name="Shahan R."/>
            <person name="Soriano D."/>
            <person name="Stewart S."/>
            <person name="VanMol K."/>
            <person name="Walker R."/>
            <person name="Walters P."/>
            <person name="Elshahed M.S."/>
            <person name="Youssef N.H."/>
        </authorList>
    </citation>
    <scope>NUCLEOTIDE SEQUENCE</scope>
    <source>
        <strain evidence="6">Zod_Metabat.24</strain>
    </source>
</reference>
<dbReference type="InterPro" id="IPR050157">
    <property type="entry name" value="PSI_iron-sulfur_center"/>
</dbReference>